<evidence type="ECO:0000313" key="14">
    <source>
        <dbReference type="EMBL" id="AUX32345.1"/>
    </source>
</evidence>
<dbReference type="NCBIfam" id="TIGR01498">
    <property type="entry name" value="folK"/>
    <property type="match status" value="1"/>
</dbReference>
<evidence type="ECO:0000256" key="9">
    <source>
        <dbReference type="ARBA" id="ARBA00022909"/>
    </source>
</evidence>
<comment type="function">
    <text evidence="10">Catalyzes the transfer of pyrophosphate from adenosine triphosphate (ATP) to 6-hydroxymethyl-7,8-dihydropterin, an enzymatic step in folate biosynthesis pathway.</text>
</comment>
<dbReference type="SUPFAM" id="SSF55083">
    <property type="entry name" value="6-hydroxymethyl-7,8-dihydropterin pyrophosphokinase, HPPK"/>
    <property type="match status" value="1"/>
</dbReference>
<organism evidence="14 15">
    <name type="scientific">Sorangium cellulosum</name>
    <name type="common">Polyangium cellulosum</name>
    <dbReference type="NCBI Taxonomy" id="56"/>
    <lineage>
        <taxon>Bacteria</taxon>
        <taxon>Pseudomonadati</taxon>
        <taxon>Myxococcota</taxon>
        <taxon>Polyangia</taxon>
        <taxon>Polyangiales</taxon>
        <taxon>Polyangiaceae</taxon>
        <taxon>Sorangium</taxon>
    </lineage>
</organism>
<dbReference type="EMBL" id="CP012672">
    <property type="protein sequence ID" value="AUX32345.1"/>
    <property type="molecule type" value="Genomic_DNA"/>
</dbReference>
<evidence type="ECO:0000256" key="5">
    <source>
        <dbReference type="ARBA" id="ARBA00022679"/>
    </source>
</evidence>
<keyword evidence="8" id="KW-0067">ATP-binding</keyword>
<feature type="domain" description="7,8-dihydro-6-hydroxymethylpterin-pyrophosphokinase" evidence="13">
    <location>
        <begin position="92"/>
        <end position="103"/>
    </location>
</feature>
<name>A0A4P2QQC7_SORCE</name>
<dbReference type="PANTHER" id="PTHR43071:SF1">
    <property type="entry name" value="2-AMINO-4-HYDROXY-6-HYDROXYMETHYLDIHYDROPTERIDINE PYROPHOSPHOKINASE"/>
    <property type="match status" value="1"/>
</dbReference>
<evidence type="ECO:0000256" key="10">
    <source>
        <dbReference type="ARBA" id="ARBA00029409"/>
    </source>
</evidence>
<evidence type="ECO:0000256" key="2">
    <source>
        <dbReference type="ARBA" id="ARBA00005810"/>
    </source>
</evidence>
<dbReference type="GO" id="GO:0016301">
    <property type="term" value="F:kinase activity"/>
    <property type="evidence" value="ECO:0007669"/>
    <property type="project" value="UniProtKB-KW"/>
</dbReference>
<dbReference type="RefSeq" id="WP_207217915.1">
    <property type="nucleotide sequence ID" value="NZ_CP012672.1"/>
</dbReference>
<evidence type="ECO:0000256" key="1">
    <source>
        <dbReference type="ARBA" id="ARBA00005051"/>
    </source>
</evidence>
<dbReference type="UniPathway" id="UPA00077">
    <property type="reaction ID" value="UER00155"/>
</dbReference>
<dbReference type="GO" id="GO:0003848">
    <property type="term" value="F:2-amino-4-hydroxy-6-hydroxymethyldihydropteridine diphosphokinase activity"/>
    <property type="evidence" value="ECO:0007669"/>
    <property type="project" value="UniProtKB-EC"/>
</dbReference>
<dbReference type="PROSITE" id="PS00794">
    <property type="entry name" value="HPPK"/>
    <property type="match status" value="1"/>
</dbReference>
<gene>
    <name evidence="14" type="primary">folK</name>
    <name evidence="14" type="ORF">SOCE836_044820</name>
</gene>
<accession>A0A4P2QQC7</accession>
<evidence type="ECO:0000256" key="6">
    <source>
        <dbReference type="ARBA" id="ARBA00022741"/>
    </source>
</evidence>
<reference evidence="14 15" key="1">
    <citation type="submission" date="2015-09" db="EMBL/GenBank/DDBJ databases">
        <title>Sorangium comparison.</title>
        <authorList>
            <person name="Zaburannyi N."/>
            <person name="Bunk B."/>
            <person name="Overmann J."/>
            <person name="Mueller R."/>
        </authorList>
    </citation>
    <scope>NUCLEOTIDE SEQUENCE [LARGE SCALE GENOMIC DNA]</scope>
    <source>
        <strain evidence="14 15">So ce836</strain>
    </source>
</reference>
<evidence type="ECO:0000256" key="12">
    <source>
        <dbReference type="ARBA" id="ARBA00033413"/>
    </source>
</evidence>
<dbReference type="Proteomes" id="UP000295497">
    <property type="component" value="Chromosome"/>
</dbReference>
<keyword evidence="7 14" id="KW-0418">Kinase</keyword>
<dbReference type="AlphaFoldDB" id="A0A4P2QQC7"/>
<evidence type="ECO:0000256" key="4">
    <source>
        <dbReference type="ARBA" id="ARBA00016218"/>
    </source>
</evidence>
<comment type="pathway">
    <text evidence="1">Cofactor biosynthesis; tetrahydrofolate biosynthesis; 2-amino-4-hydroxy-6-hydroxymethyl-7,8-dihydropteridine diphosphate from 7,8-dihydroneopterin triphosphate: step 4/4.</text>
</comment>
<keyword evidence="5 14" id="KW-0808">Transferase</keyword>
<dbReference type="CDD" id="cd00483">
    <property type="entry name" value="HPPK"/>
    <property type="match status" value="1"/>
</dbReference>
<dbReference type="PANTHER" id="PTHR43071">
    <property type="entry name" value="2-AMINO-4-HYDROXY-6-HYDROXYMETHYLDIHYDROPTERIDINE PYROPHOSPHOKINASE"/>
    <property type="match status" value="1"/>
</dbReference>
<protein>
    <recommendedName>
        <fullName evidence="4">2-amino-4-hydroxy-6-hydroxymethyldihydropteridine pyrophosphokinase</fullName>
        <ecNumber evidence="3">2.7.6.3</ecNumber>
    </recommendedName>
    <alternativeName>
        <fullName evidence="11">6-hydroxymethyl-7,8-dihydropterin pyrophosphokinase</fullName>
    </alternativeName>
    <alternativeName>
        <fullName evidence="12">7,8-dihydro-6-hydroxymethylpterin-pyrophosphokinase</fullName>
    </alternativeName>
</protein>
<dbReference type="GO" id="GO:0046654">
    <property type="term" value="P:tetrahydrofolate biosynthetic process"/>
    <property type="evidence" value="ECO:0007669"/>
    <property type="project" value="UniProtKB-UniPathway"/>
</dbReference>
<dbReference type="InterPro" id="IPR035907">
    <property type="entry name" value="Hppk_sf"/>
</dbReference>
<keyword evidence="6" id="KW-0547">Nucleotide-binding</keyword>
<sequence>MRRKGITAAVAIGSNLGDTYGYLLDAEKHLLALRGSENFRFSPIYRTVAVDSAGSPDYLNAAVAFETSLEPGELLSELLGIEARNGRERPFRNAPRTLDLDLLLYGEELISEPALIVPHPRLHERFFALTPLCDLLPDAMHPGLGTTIRALERRLGELHAKDACASRCELTFMSNRAG</sequence>
<dbReference type="GO" id="GO:0046656">
    <property type="term" value="P:folic acid biosynthetic process"/>
    <property type="evidence" value="ECO:0007669"/>
    <property type="project" value="UniProtKB-KW"/>
</dbReference>
<evidence type="ECO:0000256" key="7">
    <source>
        <dbReference type="ARBA" id="ARBA00022777"/>
    </source>
</evidence>
<dbReference type="Pfam" id="PF01288">
    <property type="entry name" value="HPPK"/>
    <property type="match status" value="1"/>
</dbReference>
<evidence type="ECO:0000259" key="13">
    <source>
        <dbReference type="PROSITE" id="PS00794"/>
    </source>
</evidence>
<evidence type="ECO:0000256" key="8">
    <source>
        <dbReference type="ARBA" id="ARBA00022840"/>
    </source>
</evidence>
<dbReference type="GO" id="GO:0005524">
    <property type="term" value="F:ATP binding"/>
    <property type="evidence" value="ECO:0007669"/>
    <property type="project" value="UniProtKB-KW"/>
</dbReference>
<evidence type="ECO:0000313" key="15">
    <source>
        <dbReference type="Proteomes" id="UP000295497"/>
    </source>
</evidence>
<dbReference type="EC" id="2.7.6.3" evidence="3"/>
<evidence type="ECO:0000256" key="3">
    <source>
        <dbReference type="ARBA" id="ARBA00013253"/>
    </source>
</evidence>
<dbReference type="Gene3D" id="3.30.70.560">
    <property type="entry name" value="7,8-Dihydro-6-hydroxymethylpterin-pyrophosphokinase HPPK"/>
    <property type="match status" value="1"/>
</dbReference>
<keyword evidence="9" id="KW-0289">Folate biosynthesis</keyword>
<evidence type="ECO:0000256" key="11">
    <source>
        <dbReference type="ARBA" id="ARBA00029766"/>
    </source>
</evidence>
<proteinExistence type="inferred from homology"/>
<dbReference type="InterPro" id="IPR000550">
    <property type="entry name" value="Hppk"/>
</dbReference>
<comment type="similarity">
    <text evidence="2">Belongs to the HPPK family.</text>
</comment>